<proteinExistence type="inferred from homology"/>
<keyword evidence="2 5" id="KW-0812">Transmembrane</keyword>
<comment type="similarity">
    <text evidence="5">Belongs to the YciB family.</text>
</comment>
<dbReference type="NCBIfam" id="NF001325">
    <property type="entry name" value="PRK00259.1-3"/>
    <property type="match status" value="1"/>
</dbReference>
<comment type="subcellular location">
    <subcellularLocation>
        <location evidence="5">Cell inner membrane</location>
        <topology evidence="5">Multi-pass membrane protein</topology>
    </subcellularLocation>
</comment>
<organism evidence="6 7">
    <name type="scientific">Undibacterium luofuense</name>
    <dbReference type="NCBI Taxonomy" id="2828733"/>
    <lineage>
        <taxon>Bacteria</taxon>
        <taxon>Pseudomonadati</taxon>
        <taxon>Pseudomonadota</taxon>
        <taxon>Betaproteobacteria</taxon>
        <taxon>Burkholderiales</taxon>
        <taxon>Oxalobacteraceae</taxon>
        <taxon>Undibacterium</taxon>
    </lineage>
</organism>
<keyword evidence="7" id="KW-1185">Reference proteome</keyword>
<feature type="transmembrane region" description="Helical" evidence="5">
    <location>
        <begin position="109"/>
        <end position="126"/>
    </location>
</feature>
<evidence type="ECO:0000313" key="7">
    <source>
        <dbReference type="Proteomes" id="UP000680067"/>
    </source>
</evidence>
<feature type="transmembrane region" description="Helical" evidence="5">
    <location>
        <begin position="147"/>
        <end position="166"/>
    </location>
</feature>
<evidence type="ECO:0000256" key="1">
    <source>
        <dbReference type="ARBA" id="ARBA00022475"/>
    </source>
</evidence>
<reference evidence="6" key="1">
    <citation type="submission" date="2021-04" db="EMBL/GenBank/DDBJ databases">
        <title>novel species isolated from subtropical streams in China.</title>
        <authorList>
            <person name="Lu H."/>
        </authorList>
    </citation>
    <scope>NUCLEOTIDE SEQUENCE</scope>
    <source>
        <strain evidence="6">LFS511W</strain>
    </source>
</reference>
<comment type="caution">
    <text evidence="6">The sequence shown here is derived from an EMBL/GenBank/DDBJ whole genome shotgun (WGS) entry which is preliminary data.</text>
</comment>
<gene>
    <name evidence="5" type="primary">yciB</name>
    <name evidence="6" type="ORF">KDM89_13100</name>
</gene>
<feature type="transmembrane region" description="Helical" evidence="5">
    <location>
        <begin position="48"/>
        <end position="71"/>
    </location>
</feature>
<dbReference type="Pfam" id="PF04279">
    <property type="entry name" value="IspA"/>
    <property type="match status" value="1"/>
</dbReference>
<keyword evidence="1 5" id="KW-1003">Cell membrane</keyword>
<dbReference type="RefSeq" id="WP_212688361.1">
    <property type="nucleotide sequence ID" value="NZ_JAGSPN010000009.1"/>
</dbReference>
<feature type="transmembrane region" description="Helical" evidence="5">
    <location>
        <begin position="78"/>
        <end position="97"/>
    </location>
</feature>
<keyword evidence="3 5" id="KW-1133">Transmembrane helix</keyword>
<accession>A0A941I8S0</accession>
<evidence type="ECO:0000313" key="6">
    <source>
        <dbReference type="EMBL" id="MBR7783083.1"/>
    </source>
</evidence>
<name>A0A941I8S0_9BURK</name>
<evidence type="ECO:0000256" key="3">
    <source>
        <dbReference type="ARBA" id="ARBA00022989"/>
    </source>
</evidence>
<keyword evidence="4 5" id="KW-0472">Membrane</keyword>
<dbReference type="GO" id="GO:0005886">
    <property type="term" value="C:plasma membrane"/>
    <property type="evidence" value="ECO:0007669"/>
    <property type="project" value="UniProtKB-SubCell"/>
</dbReference>
<evidence type="ECO:0000256" key="2">
    <source>
        <dbReference type="ARBA" id="ARBA00022692"/>
    </source>
</evidence>
<feature type="transmembrane region" description="Helical" evidence="5">
    <location>
        <begin position="178"/>
        <end position="198"/>
    </location>
</feature>
<keyword evidence="5" id="KW-0997">Cell inner membrane</keyword>
<evidence type="ECO:0000256" key="4">
    <source>
        <dbReference type="ARBA" id="ARBA00023136"/>
    </source>
</evidence>
<dbReference type="PANTHER" id="PTHR36917:SF1">
    <property type="entry name" value="INNER MEMBRANE-SPANNING PROTEIN YCIB"/>
    <property type="match status" value="1"/>
</dbReference>
<dbReference type="PANTHER" id="PTHR36917">
    <property type="entry name" value="INTRACELLULAR SEPTATION PROTEIN A-RELATED"/>
    <property type="match status" value="1"/>
</dbReference>
<dbReference type="InterPro" id="IPR006008">
    <property type="entry name" value="YciB"/>
</dbReference>
<dbReference type="HAMAP" id="MF_00189">
    <property type="entry name" value="YciB"/>
    <property type="match status" value="1"/>
</dbReference>
<evidence type="ECO:0000256" key="5">
    <source>
        <dbReference type="HAMAP-Rule" id="MF_00189"/>
    </source>
</evidence>
<comment type="function">
    <text evidence="5">Plays a role in cell envelope biogenesis, maintenance of cell envelope integrity and membrane homeostasis.</text>
</comment>
<dbReference type="EMBL" id="JAGSPN010000009">
    <property type="protein sequence ID" value="MBR7783083.1"/>
    <property type="molecule type" value="Genomic_DNA"/>
</dbReference>
<dbReference type="AlphaFoldDB" id="A0A941I8S0"/>
<dbReference type="Proteomes" id="UP000680067">
    <property type="component" value="Unassembled WGS sequence"/>
</dbReference>
<protein>
    <recommendedName>
        <fullName evidence="5">Inner membrane-spanning protein YciB</fullName>
    </recommendedName>
</protein>
<sequence>MKILFDIFPVLLFFAVFKWGESHQDSAQQWVTALFATVSAAGAITAEVAPVMLATGVAVLASCAQILYLLVRRQKVEPALWVSFIIILVFGGATIYFHSETFIKWKPTVLYWTYAIGLLAGQWLFKKNLIRAAMESQIQLPDPVWNSLLYSWVGFSVVMGVANILVAQHFSTSAWANFKLISVIGIMPAFLIAQSFYLSKYMKDEQHEPH</sequence>